<evidence type="ECO:0000313" key="3">
    <source>
        <dbReference type="Proteomes" id="UP000030744"/>
    </source>
</evidence>
<dbReference type="RefSeq" id="XP_013356109.1">
    <property type="nucleotide sequence ID" value="XM_013500655.1"/>
</dbReference>
<dbReference type="OrthoDB" id="350047at2759"/>
<keyword evidence="3" id="KW-1185">Reference proteome</keyword>
<organism evidence="2 3">
    <name type="scientific">Eimeria mitis</name>
    <dbReference type="NCBI Taxonomy" id="44415"/>
    <lineage>
        <taxon>Eukaryota</taxon>
        <taxon>Sar</taxon>
        <taxon>Alveolata</taxon>
        <taxon>Apicomplexa</taxon>
        <taxon>Conoidasida</taxon>
        <taxon>Coccidia</taxon>
        <taxon>Eucoccidiorida</taxon>
        <taxon>Eimeriorina</taxon>
        <taxon>Eimeriidae</taxon>
        <taxon>Eimeria</taxon>
    </lineage>
</organism>
<dbReference type="AlphaFoldDB" id="U6K6B4"/>
<protein>
    <submittedName>
        <fullName evidence="2">Uncharacterized protein</fullName>
    </submittedName>
</protein>
<feature type="region of interest" description="Disordered" evidence="1">
    <location>
        <begin position="1"/>
        <end position="44"/>
    </location>
</feature>
<name>U6K6B4_9EIME</name>
<sequence>MHERDKAKPKDDSNESADCSRLRMALRSKEGYKEEEADTAGEQTNFLRTETSSCFLRYVRQALDAAYADLRTEREEKAFLLRLVYPHHLEDNMKATDKTHAQSPREEPLLEEPLKNFSEIDPKEDATEQVTDQLCSTQAIEGTKTESDELCSIDECKSTTPPCIFVCLSVDAGC</sequence>
<proteinExistence type="predicted"/>
<feature type="compositionally biased region" description="Basic and acidic residues" evidence="1">
    <location>
        <begin position="1"/>
        <end position="34"/>
    </location>
</feature>
<evidence type="ECO:0000313" key="2">
    <source>
        <dbReference type="EMBL" id="CDJ33545.1"/>
    </source>
</evidence>
<reference evidence="2" key="1">
    <citation type="submission" date="2013-10" db="EMBL/GenBank/DDBJ databases">
        <title>Genomic analysis of the causative agents of coccidiosis in chickens.</title>
        <authorList>
            <person name="Reid A.J."/>
            <person name="Blake D."/>
            <person name="Billington K."/>
            <person name="Browne H."/>
            <person name="Dunn M."/>
            <person name="Hung S."/>
            <person name="Kawahara F."/>
            <person name="Miranda-Saavedra D."/>
            <person name="Mourier T."/>
            <person name="Nagra H."/>
            <person name="Otto T.D."/>
            <person name="Rawlings N."/>
            <person name="Sanchez A."/>
            <person name="Sanders M."/>
            <person name="Subramaniam C."/>
            <person name="Tay Y."/>
            <person name="Dear P."/>
            <person name="Doerig C."/>
            <person name="Gruber A."/>
            <person name="Parkinson J."/>
            <person name="Shirley M."/>
            <person name="Wan K.L."/>
            <person name="Berriman M."/>
            <person name="Tomley F."/>
            <person name="Pain A."/>
        </authorList>
    </citation>
    <scope>NUCLEOTIDE SEQUENCE [LARGE SCALE GENOMIC DNA]</scope>
    <source>
        <strain evidence="2">Houghton</strain>
    </source>
</reference>
<dbReference type="EMBL" id="HG685369">
    <property type="protein sequence ID" value="CDJ33545.1"/>
    <property type="molecule type" value="Genomic_DNA"/>
</dbReference>
<reference evidence="2" key="2">
    <citation type="submission" date="2013-10" db="EMBL/GenBank/DDBJ databases">
        <authorList>
            <person name="Aslett M."/>
        </authorList>
    </citation>
    <scope>NUCLEOTIDE SEQUENCE [LARGE SCALE GENOMIC DNA]</scope>
    <source>
        <strain evidence="2">Houghton</strain>
    </source>
</reference>
<dbReference type="VEuPathDB" id="ToxoDB:EMH_0083590"/>
<accession>U6K6B4</accession>
<dbReference type="GeneID" id="25382735"/>
<gene>
    <name evidence="2" type="ORF">EMH_0083590</name>
</gene>
<dbReference type="Proteomes" id="UP000030744">
    <property type="component" value="Unassembled WGS sequence"/>
</dbReference>
<evidence type="ECO:0000256" key="1">
    <source>
        <dbReference type="SAM" id="MobiDB-lite"/>
    </source>
</evidence>